<dbReference type="EMBL" id="FSHM01000007">
    <property type="protein sequence ID" value="SIB69098.1"/>
    <property type="molecule type" value="Genomic_DNA"/>
</dbReference>
<sequence>MTDTVRHSGQLGDKPLGRRPSTVVIFGGRSEIGLEVATRLAPDNTVVLAARRADDLREEKRRILEAGATGIDCVEFDAGRLDTHESVLDSIIERYGAIDVAVLAFGLLGDQARAETDSEHAAAIVHIDYVAQIALLTSLAVRMRGVGRGALVVFSSIAGWRVRRANYVYGSAKAGLDGFASGLADALHGSGVRLLIARPGFVIGRMSAGMSPAPLSSTPPQVAAATVRALRGGKRTVWIPRPLGALAFVMRWVPSSVWRRMPR</sequence>
<evidence type="ECO:0000313" key="6">
    <source>
        <dbReference type="Proteomes" id="UP000185210"/>
    </source>
</evidence>
<proteinExistence type="inferred from homology"/>
<evidence type="ECO:0000313" key="3">
    <source>
        <dbReference type="EMBL" id="SIB69098.1"/>
    </source>
</evidence>
<evidence type="ECO:0000256" key="2">
    <source>
        <dbReference type="ARBA" id="ARBA00023002"/>
    </source>
</evidence>
<comment type="caution">
    <text evidence="3">The sequence shown here is derived from an EMBL/GenBank/DDBJ whole genome shotgun (WGS) entry which is preliminary data.</text>
</comment>
<dbReference type="GO" id="GO:0016491">
    <property type="term" value="F:oxidoreductase activity"/>
    <property type="evidence" value="ECO:0007669"/>
    <property type="project" value="UniProtKB-KW"/>
</dbReference>
<keyword evidence="2 3" id="KW-0560">Oxidoreductase</keyword>
<protein>
    <submittedName>
        <fullName evidence="3">Probabme short-chain dehydrogenase/reductase</fullName>
        <ecNumber evidence="3">1.-.-.-</ecNumber>
    </submittedName>
</protein>
<dbReference type="PANTHER" id="PTHR43669">
    <property type="entry name" value="5-KETO-D-GLUCONATE 5-REDUCTASE"/>
    <property type="match status" value="1"/>
</dbReference>
<name>A0A1N2XJP9_9MYCO</name>
<reference evidence="5 6" key="1">
    <citation type="submission" date="2016-11" db="EMBL/GenBank/DDBJ databases">
        <authorList>
            <consortium name="Pathogen Informatics"/>
        </authorList>
    </citation>
    <scope>NUCLEOTIDE SEQUENCE [LARGE SCALE GENOMIC DNA]</scope>
    <source>
        <strain evidence="3 6">104</strain>
        <strain evidence="4 5">696</strain>
    </source>
</reference>
<accession>A0A1N2XJP9</accession>
<dbReference type="Gene3D" id="3.40.50.720">
    <property type="entry name" value="NAD(P)-binding Rossmann-like Domain"/>
    <property type="match status" value="1"/>
</dbReference>
<comment type="similarity">
    <text evidence="1">Belongs to the short-chain dehydrogenases/reductases (SDR) family.</text>
</comment>
<dbReference type="InterPro" id="IPR020904">
    <property type="entry name" value="Sc_DH/Rdtase_CS"/>
</dbReference>
<dbReference type="Proteomes" id="UP000185210">
    <property type="component" value="Unassembled WGS sequence"/>
</dbReference>
<dbReference type="InterPro" id="IPR002347">
    <property type="entry name" value="SDR_fam"/>
</dbReference>
<dbReference type="CDD" id="cd05233">
    <property type="entry name" value="SDR_c"/>
    <property type="match status" value="1"/>
</dbReference>
<dbReference type="PRINTS" id="PR00081">
    <property type="entry name" value="GDHRDH"/>
</dbReference>
<organism evidence="3 6">
    <name type="scientific">Mycobacteroides abscessus subsp. abscessus</name>
    <dbReference type="NCBI Taxonomy" id="1185650"/>
    <lineage>
        <taxon>Bacteria</taxon>
        <taxon>Bacillati</taxon>
        <taxon>Actinomycetota</taxon>
        <taxon>Actinomycetes</taxon>
        <taxon>Mycobacteriales</taxon>
        <taxon>Mycobacteriaceae</taxon>
        <taxon>Mycobacteroides</taxon>
        <taxon>Mycobacteroides abscessus</taxon>
    </lineage>
</organism>
<dbReference type="InterPro" id="IPR036291">
    <property type="entry name" value="NAD(P)-bd_dom_sf"/>
</dbReference>
<dbReference type="PROSITE" id="PS00061">
    <property type="entry name" value="ADH_SHORT"/>
    <property type="match status" value="1"/>
</dbReference>
<dbReference type="SUPFAM" id="SSF51735">
    <property type="entry name" value="NAD(P)-binding Rossmann-fold domains"/>
    <property type="match status" value="1"/>
</dbReference>
<evidence type="ECO:0000256" key="1">
    <source>
        <dbReference type="ARBA" id="ARBA00006484"/>
    </source>
</evidence>
<evidence type="ECO:0000313" key="5">
    <source>
        <dbReference type="Proteomes" id="UP000184831"/>
    </source>
</evidence>
<evidence type="ECO:0000313" key="4">
    <source>
        <dbReference type="EMBL" id="SIN14777.1"/>
    </source>
</evidence>
<dbReference type="Proteomes" id="UP000184831">
    <property type="component" value="Unassembled WGS sequence"/>
</dbReference>
<dbReference type="EMBL" id="FSQE01000006">
    <property type="protein sequence ID" value="SIN14777.1"/>
    <property type="molecule type" value="Genomic_DNA"/>
</dbReference>
<gene>
    <name evidence="3" type="ORF">SAMEA2070301_04343</name>
    <name evidence="4" type="ORF">SAMEA2152244_03288</name>
</gene>
<dbReference type="PANTHER" id="PTHR43669:SF6">
    <property type="entry name" value="DECAPRENYLPHOSPHORYL-2-KETO-BETA-D-ERYTHRO-PENTOSE REDUCTASE"/>
    <property type="match status" value="1"/>
</dbReference>
<dbReference type="EC" id="1.-.-.-" evidence="3"/>
<dbReference type="AlphaFoldDB" id="A0A1N2XJP9"/>
<dbReference type="Pfam" id="PF00106">
    <property type="entry name" value="adh_short"/>
    <property type="match status" value="1"/>
</dbReference>